<gene>
    <name evidence="2" type="ORF">E0F26_11905</name>
</gene>
<reference evidence="2 3" key="1">
    <citation type="submission" date="2019-02" db="EMBL/GenBank/DDBJ databases">
        <title>Halieaceae_genomes.</title>
        <authorList>
            <person name="Li S.-H."/>
        </authorList>
    </citation>
    <scope>NUCLEOTIDE SEQUENCE [LARGE SCALE GENOMIC DNA]</scope>
    <source>
        <strain evidence="2 3">JH123</strain>
    </source>
</reference>
<accession>A0ABY6Q9Q4</accession>
<dbReference type="EMBL" id="CP036501">
    <property type="protein sequence ID" value="UZP75397.1"/>
    <property type="molecule type" value="Genomic_DNA"/>
</dbReference>
<evidence type="ECO:0000313" key="2">
    <source>
        <dbReference type="EMBL" id="UZP75397.1"/>
    </source>
</evidence>
<evidence type="ECO:0000313" key="3">
    <source>
        <dbReference type="Proteomes" id="UP001317963"/>
    </source>
</evidence>
<sequence>MDYLAFLSFMVATGLYWFMGPGGPLHAIDVQSPFRAQIDDASRANSVLLWLVGAPTAAFAVLFMIFEGLFGGAAMLLFGTAALFYSFGREDYPTLTQRVLARARAGDSAGAASVIDAIESDGEAHDDAEFCGEASIFFSKMAMQRWFGPVIYFFLMGPAGAVAYRLAHETQGTAFPVSESVMRVIEWLPSRLMALSFAVFGDFDKTLGHVIQKGPSLQPSTAEFFEDAVDAALEGDKNELAVYERLSGLFRLLDRSFLLWLGIFALFVLV</sequence>
<keyword evidence="1" id="KW-0812">Transmembrane</keyword>
<dbReference type="InterPro" id="IPR052966">
    <property type="entry name" value="Beta-lactamase_Reg"/>
</dbReference>
<dbReference type="PANTHER" id="PTHR38684">
    <property type="entry name" value="PROTEIN AMPE"/>
    <property type="match status" value="1"/>
</dbReference>
<dbReference type="RefSeq" id="WP_279241884.1">
    <property type="nucleotide sequence ID" value="NZ_CP036501.1"/>
</dbReference>
<proteinExistence type="predicted"/>
<evidence type="ECO:0008006" key="4">
    <source>
        <dbReference type="Google" id="ProtNLM"/>
    </source>
</evidence>
<protein>
    <recommendedName>
        <fullName evidence="4">Regulatory signaling modulator protein AmpE</fullName>
    </recommendedName>
</protein>
<organism evidence="2 3">
    <name type="scientific">Candidatus Paraluminiphilus aquimaris</name>
    <dbReference type="NCBI Taxonomy" id="2518994"/>
    <lineage>
        <taxon>Bacteria</taxon>
        <taxon>Pseudomonadati</taxon>
        <taxon>Pseudomonadota</taxon>
        <taxon>Gammaproteobacteria</taxon>
        <taxon>Cellvibrionales</taxon>
        <taxon>Halieaceae</taxon>
        <taxon>Candidatus Paraluminiphilus</taxon>
    </lineage>
</organism>
<name>A0ABY6Q9Q4_9GAMM</name>
<keyword evidence="3" id="KW-1185">Reference proteome</keyword>
<keyword evidence="1" id="KW-0472">Membrane</keyword>
<evidence type="ECO:0000256" key="1">
    <source>
        <dbReference type="SAM" id="Phobius"/>
    </source>
</evidence>
<feature type="transmembrane region" description="Helical" evidence="1">
    <location>
        <begin position="69"/>
        <end position="88"/>
    </location>
</feature>
<keyword evidence="1" id="KW-1133">Transmembrane helix</keyword>
<dbReference type="Proteomes" id="UP001317963">
    <property type="component" value="Chromosome"/>
</dbReference>
<feature type="transmembrane region" description="Helical" evidence="1">
    <location>
        <begin position="146"/>
        <end position="167"/>
    </location>
</feature>
<feature type="transmembrane region" description="Helical" evidence="1">
    <location>
        <begin position="43"/>
        <end position="62"/>
    </location>
</feature>
<feature type="transmembrane region" description="Helical" evidence="1">
    <location>
        <begin position="252"/>
        <end position="269"/>
    </location>
</feature>
<dbReference type="PANTHER" id="PTHR38684:SF1">
    <property type="entry name" value="PROTEIN AMPE"/>
    <property type="match status" value="1"/>
</dbReference>